<evidence type="ECO:0000256" key="1">
    <source>
        <dbReference type="ARBA" id="ARBA00001947"/>
    </source>
</evidence>
<evidence type="ECO:0000256" key="6">
    <source>
        <dbReference type="ARBA" id="ARBA00022801"/>
    </source>
</evidence>
<feature type="domain" description="Peptidase M28" evidence="9">
    <location>
        <begin position="189"/>
        <end position="387"/>
    </location>
</feature>
<dbReference type="RefSeq" id="XP_013754805.1">
    <property type="nucleotide sequence ID" value="XM_013899351.1"/>
</dbReference>
<dbReference type="GO" id="GO:0004177">
    <property type="term" value="F:aminopeptidase activity"/>
    <property type="evidence" value="ECO:0007669"/>
    <property type="project" value="UniProtKB-KW"/>
</dbReference>
<keyword evidence="4" id="KW-0479">Metal-binding</keyword>
<dbReference type="eggNOG" id="KOG2195">
    <property type="taxonomic scope" value="Eukaryota"/>
</dbReference>
<dbReference type="GO" id="GO:0046872">
    <property type="term" value="F:metal ion binding"/>
    <property type="evidence" value="ECO:0007669"/>
    <property type="project" value="UniProtKB-KW"/>
</dbReference>
<sequence length="399" mass="42290">MWLSLVFCLSSGCHPPIRLHTTTRLIVVLVAAAAAAVAVGMPVGSHGDEAAQAVAEGLRMVRWNATRAAWLSLSEIDELVADGGAASRFVDVTESEGLGKGYPVAVAGKYVFPAQPMHKAVVGVLANKVEVSAMVANVETFSSFYTRYYTSDTGRRAAEWVHDLASVYAGAHPGITVEYFANSFLQPSVIVTIAGQTSDIVILGAHIDSVGSSSTGRAPGVDDDGSGTVTLLETLRILAAAGVEPYNTIQLQFYAAEEVGLRGSAAIANKYASEGKTIVGMAQFDMTCYDGSSAVPTVGIVTDYTSAPLNAFLRLLVDAYTLEATWTDTKCGYRCSDHASWTSVGVDAVFPFEAEFTKSNPFIHGSTDTLDHCSEAHMRDFARLAIGFAIELSLLQPQP</sequence>
<proteinExistence type="inferred from homology"/>
<keyword evidence="2" id="KW-0031">Aminopeptidase</keyword>
<dbReference type="PANTHER" id="PTHR12147">
    <property type="entry name" value="METALLOPEPTIDASE M28 FAMILY MEMBER"/>
    <property type="match status" value="1"/>
</dbReference>
<dbReference type="Pfam" id="PF04389">
    <property type="entry name" value="Peptidase_M28"/>
    <property type="match status" value="1"/>
</dbReference>
<evidence type="ECO:0000256" key="5">
    <source>
        <dbReference type="ARBA" id="ARBA00022729"/>
    </source>
</evidence>
<comment type="cofactor">
    <cofactor evidence="1">
        <name>Zn(2+)</name>
        <dbReference type="ChEBI" id="CHEBI:29105"/>
    </cofactor>
</comment>
<evidence type="ECO:0000256" key="4">
    <source>
        <dbReference type="ARBA" id="ARBA00022723"/>
    </source>
</evidence>
<dbReference type="EMBL" id="GL349478">
    <property type="protein sequence ID" value="KNC53089.1"/>
    <property type="molecule type" value="Genomic_DNA"/>
</dbReference>
<keyword evidence="6" id="KW-0378">Hydrolase</keyword>
<dbReference type="Gene3D" id="3.40.630.10">
    <property type="entry name" value="Zn peptidases"/>
    <property type="match status" value="1"/>
</dbReference>
<protein>
    <recommendedName>
        <fullName evidence="9">Peptidase M28 domain-containing protein</fullName>
    </recommendedName>
</protein>
<evidence type="ECO:0000256" key="3">
    <source>
        <dbReference type="ARBA" id="ARBA00022670"/>
    </source>
</evidence>
<dbReference type="AlphaFoldDB" id="A0A0L0DL84"/>
<comment type="similarity">
    <text evidence="8">Belongs to the peptidase M28 family. M28E subfamily.</text>
</comment>
<dbReference type="Proteomes" id="UP000054408">
    <property type="component" value="Unassembled WGS sequence"/>
</dbReference>
<dbReference type="GeneID" id="25570171"/>
<evidence type="ECO:0000313" key="11">
    <source>
        <dbReference type="Proteomes" id="UP000054408"/>
    </source>
</evidence>
<dbReference type="InterPro" id="IPR007484">
    <property type="entry name" value="Peptidase_M28"/>
</dbReference>
<dbReference type="OrthoDB" id="2214at2759"/>
<keyword evidence="7" id="KW-0862">Zinc</keyword>
<dbReference type="SUPFAM" id="SSF53187">
    <property type="entry name" value="Zn-dependent exopeptidases"/>
    <property type="match status" value="1"/>
</dbReference>
<evidence type="ECO:0000256" key="7">
    <source>
        <dbReference type="ARBA" id="ARBA00022833"/>
    </source>
</evidence>
<evidence type="ECO:0000313" key="10">
    <source>
        <dbReference type="EMBL" id="KNC53089.1"/>
    </source>
</evidence>
<gene>
    <name evidence="10" type="ORF">AMSG_12257</name>
</gene>
<dbReference type="InterPro" id="IPR045175">
    <property type="entry name" value="M28_fam"/>
</dbReference>
<reference evidence="10 11" key="1">
    <citation type="submission" date="2010-05" db="EMBL/GenBank/DDBJ databases">
        <title>The Genome Sequence of Thecamonas trahens ATCC 50062.</title>
        <authorList>
            <consortium name="The Broad Institute Genome Sequencing Platform"/>
            <person name="Russ C."/>
            <person name="Cuomo C."/>
            <person name="Shea T."/>
            <person name="Young S.K."/>
            <person name="Zeng Q."/>
            <person name="Koehrsen M."/>
            <person name="Haas B."/>
            <person name="Borodovsky M."/>
            <person name="Guigo R."/>
            <person name="Alvarado L."/>
            <person name="Berlin A."/>
            <person name="Bochicchio J."/>
            <person name="Borenstein D."/>
            <person name="Chapman S."/>
            <person name="Chen Z."/>
            <person name="Freedman E."/>
            <person name="Gellesch M."/>
            <person name="Goldberg J."/>
            <person name="Griggs A."/>
            <person name="Gujja S."/>
            <person name="Heilman E."/>
            <person name="Heiman D."/>
            <person name="Hepburn T."/>
            <person name="Howarth C."/>
            <person name="Jen D."/>
            <person name="Larson L."/>
            <person name="Mehta T."/>
            <person name="Park D."/>
            <person name="Pearson M."/>
            <person name="Roberts A."/>
            <person name="Saif S."/>
            <person name="Shenoy N."/>
            <person name="Sisk P."/>
            <person name="Stolte C."/>
            <person name="Sykes S."/>
            <person name="Thomson T."/>
            <person name="Walk T."/>
            <person name="White J."/>
            <person name="Yandava C."/>
            <person name="Burger G."/>
            <person name="Gray M.W."/>
            <person name="Holland P.W.H."/>
            <person name="King N."/>
            <person name="Lang F.B.F."/>
            <person name="Roger A.J."/>
            <person name="Ruiz-Trillo I."/>
            <person name="Lander E."/>
            <person name="Nusbaum C."/>
        </authorList>
    </citation>
    <scope>NUCLEOTIDE SEQUENCE [LARGE SCALE GENOMIC DNA]</scope>
    <source>
        <strain evidence="10 11">ATCC 50062</strain>
    </source>
</reference>
<evidence type="ECO:0000259" key="9">
    <source>
        <dbReference type="Pfam" id="PF04389"/>
    </source>
</evidence>
<evidence type="ECO:0000256" key="2">
    <source>
        <dbReference type="ARBA" id="ARBA00022438"/>
    </source>
</evidence>
<keyword evidence="3" id="KW-0645">Protease</keyword>
<name>A0A0L0DL84_THETB</name>
<dbReference type="OMA" id="GMLQQDM"/>
<dbReference type="PANTHER" id="PTHR12147:SF56">
    <property type="entry name" value="AMINOPEPTIDASE YDR415C-RELATED"/>
    <property type="match status" value="1"/>
</dbReference>
<accession>A0A0L0DL84</accession>
<dbReference type="STRING" id="461836.A0A0L0DL84"/>
<organism evidence="10 11">
    <name type="scientific">Thecamonas trahens ATCC 50062</name>
    <dbReference type="NCBI Taxonomy" id="461836"/>
    <lineage>
        <taxon>Eukaryota</taxon>
        <taxon>Apusozoa</taxon>
        <taxon>Apusomonadida</taxon>
        <taxon>Apusomonadidae</taxon>
        <taxon>Thecamonas</taxon>
    </lineage>
</organism>
<dbReference type="GO" id="GO:0006508">
    <property type="term" value="P:proteolysis"/>
    <property type="evidence" value="ECO:0007669"/>
    <property type="project" value="UniProtKB-KW"/>
</dbReference>
<dbReference type="GO" id="GO:0008235">
    <property type="term" value="F:metalloexopeptidase activity"/>
    <property type="evidence" value="ECO:0007669"/>
    <property type="project" value="InterPro"/>
</dbReference>
<keyword evidence="11" id="KW-1185">Reference proteome</keyword>
<keyword evidence="5" id="KW-0732">Signal</keyword>
<evidence type="ECO:0000256" key="8">
    <source>
        <dbReference type="ARBA" id="ARBA00043962"/>
    </source>
</evidence>